<feature type="transmembrane region" description="Helical" evidence="2">
    <location>
        <begin position="158"/>
        <end position="179"/>
    </location>
</feature>
<evidence type="ECO:0000313" key="3">
    <source>
        <dbReference type="EMBL" id="MFC4334876.1"/>
    </source>
</evidence>
<feature type="compositionally biased region" description="Pro residues" evidence="1">
    <location>
        <begin position="60"/>
        <end position="69"/>
    </location>
</feature>
<feature type="transmembrane region" description="Helical" evidence="2">
    <location>
        <begin position="248"/>
        <end position="272"/>
    </location>
</feature>
<keyword evidence="2" id="KW-0472">Membrane</keyword>
<evidence type="ECO:0000256" key="2">
    <source>
        <dbReference type="SAM" id="Phobius"/>
    </source>
</evidence>
<keyword evidence="2" id="KW-0812">Transmembrane</keyword>
<dbReference type="Proteomes" id="UP001595823">
    <property type="component" value="Unassembled WGS sequence"/>
</dbReference>
<protein>
    <submittedName>
        <fullName evidence="3">Uncharacterized protein</fullName>
    </submittedName>
</protein>
<evidence type="ECO:0000313" key="4">
    <source>
        <dbReference type="Proteomes" id="UP001595823"/>
    </source>
</evidence>
<feature type="compositionally biased region" description="Low complexity" evidence="1">
    <location>
        <begin position="96"/>
        <end position="117"/>
    </location>
</feature>
<accession>A0ABV8TVT0</accession>
<feature type="compositionally biased region" description="Pro residues" evidence="1">
    <location>
        <begin position="314"/>
        <end position="331"/>
    </location>
</feature>
<comment type="caution">
    <text evidence="3">The sequence shown here is derived from an EMBL/GenBank/DDBJ whole genome shotgun (WGS) entry which is preliminary data.</text>
</comment>
<feature type="compositionally biased region" description="Pro residues" evidence="1">
    <location>
        <begin position="339"/>
        <end position="352"/>
    </location>
</feature>
<reference evidence="4" key="1">
    <citation type="journal article" date="2019" name="Int. J. Syst. Evol. Microbiol.">
        <title>The Global Catalogue of Microorganisms (GCM) 10K type strain sequencing project: providing services to taxonomists for standard genome sequencing and annotation.</title>
        <authorList>
            <consortium name="The Broad Institute Genomics Platform"/>
            <consortium name="The Broad Institute Genome Sequencing Center for Infectious Disease"/>
            <person name="Wu L."/>
            <person name="Ma J."/>
        </authorList>
    </citation>
    <scope>NUCLEOTIDE SEQUENCE [LARGE SCALE GENOMIC DNA]</scope>
    <source>
        <strain evidence="4">IBRC-M 10908</strain>
    </source>
</reference>
<feature type="region of interest" description="Disordered" evidence="1">
    <location>
        <begin position="283"/>
        <end position="352"/>
    </location>
</feature>
<feature type="region of interest" description="Disordered" evidence="1">
    <location>
        <begin position="1"/>
        <end position="148"/>
    </location>
</feature>
<dbReference type="RefSeq" id="WP_380619001.1">
    <property type="nucleotide sequence ID" value="NZ_JBHSDK010000010.1"/>
</dbReference>
<keyword evidence="4" id="KW-1185">Reference proteome</keyword>
<evidence type="ECO:0000256" key="1">
    <source>
        <dbReference type="SAM" id="MobiDB-lite"/>
    </source>
</evidence>
<proteinExistence type="predicted"/>
<sequence length="352" mass="35640">MSHPEDSNREEEEGGTFKLKPGSGGAPSPAPAEEAENADSTMKLRAVKGDASGGSGAPGEIPPPPPSPLGNPTGPDQAGPLDDPASTQVIPPSMRGPAFQPPGGAAQGQPPMQGQPPQGQPGPYGPPQQMPPQQGQIPPAMGGAQPAGPEGTLKKISLFNFIAGGAGIGYAVLLMVVVANVGLGFSPFAIVYLLTSGAVLGIGFMAPRGMLRTKKMRQGAVGTMGAHGFMALMQLLTLFDNIKLLPGWFSFIALVMLIGVVGATGWGMYLFFKDEETRRWFNGAPPSIAAMGPGGGAMPPPGAQMPPQQGMPPQGMPPQQPGGPYGPPPQGGPGAPGGQVPPPPPPGQPYGN</sequence>
<organism evidence="3 4">
    <name type="scientific">Salininema proteolyticum</name>
    <dbReference type="NCBI Taxonomy" id="1607685"/>
    <lineage>
        <taxon>Bacteria</taxon>
        <taxon>Bacillati</taxon>
        <taxon>Actinomycetota</taxon>
        <taxon>Actinomycetes</taxon>
        <taxon>Glycomycetales</taxon>
        <taxon>Glycomycetaceae</taxon>
        <taxon>Salininema</taxon>
    </lineage>
</organism>
<gene>
    <name evidence="3" type="ORF">ACFPET_06660</name>
</gene>
<feature type="transmembrane region" description="Helical" evidence="2">
    <location>
        <begin position="185"/>
        <end position="206"/>
    </location>
</feature>
<feature type="compositionally biased region" description="Pro residues" evidence="1">
    <location>
        <begin position="118"/>
        <end position="130"/>
    </location>
</feature>
<dbReference type="EMBL" id="JBHSDK010000010">
    <property type="protein sequence ID" value="MFC4334876.1"/>
    <property type="molecule type" value="Genomic_DNA"/>
</dbReference>
<feature type="compositionally biased region" description="Low complexity" evidence="1">
    <location>
        <begin position="131"/>
        <end position="148"/>
    </location>
</feature>
<keyword evidence="2" id="KW-1133">Transmembrane helix</keyword>
<name>A0ABV8TVT0_9ACTN</name>
<feature type="transmembrane region" description="Helical" evidence="2">
    <location>
        <begin position="218"/>
        <end position="236"/>
    </location>
</feature>